<keyword evidence="2" id="KW-1185">Reference proteome</keyword>
<evidence type="ECO:0000313" key="2">
    <source>
        <dbReference type="Proteomes" id="UP000756132"/>
    </source>
</evidence>
<reference evidence="1" key="1">
    <citation type="submission" date="2021-12" db="EMBL/GenBank/DDBJ databases">
        <authorList>
            <person name="Zaccaron A."/>
            <person name="Stergiopoulos I."/>
        </authorList>
    </citation>
    <scope>NUCLEOTIDE SEQUENCE</scope>
    <source>
        <strain evidence="1">Race5_Kim</strain>
    </source>
</reference>
<dbReference type="GO" id="GO:0005739">
    <property type="term" value="C:mitochondrion"/>
    <property type="evidence" value="ECO:0007669"/>
    <property type="project" value="TreeGrafter"/>
</dbReference>
<dbReference type="InterPro" id="IPR036291">
    <property type="entry name" value="NAD(P)-bd_dom_sf"/>
</dbReference>
<dbReference type="GeneID" id="71987622"/>
<dbReference type="OrthoDB" id="201656at2759"/>
<proteinExistence type="predicted"/>
<reference evidence="1" key="2">
    <citation type="journal article" date="2022" name="Microb. Genom.">
        <title>A chromosome-scale genome assembly of the tomato pathogen Cladosporium fulvum reveals a compartmentalized genome architecture and the presence of a dispensable chromosome.</title>
        <authorList>
            <person name="Zaccaron A.Z."/>
            <person name="Chen L.H."/>
            <person name="Samaras A."/>
            <person name="Stergiopoulos I."/>
        </authorList>
    </citation>
    <scope>NUCLEOTIDE SEQUENCE</scope>
    <source>
        <strain evidence="1">Race5_Kim</strain>
    </source>
</reference>
<name>A0A9Q8P9Q0_PASFU</name>
<sequence>MSTTSVRAWTYTNGYPNTLKLSTTTVPTSQAVQKNHILVKIATCALNPVGIQMMNLPKWNLPVGSYRDEKGTVMDFASTVVSSGSDRFKAGDEAFGMSLMPFAPGGGALAEMAHFNLAATPVVKKPEGWSVEKAAAISLVWLTAKACIEAVAPFVEGTQSKRVAILGGSSSTGIYSTILAKRTGWKVVATSSAKNKEFILDDLKVDTHVDYTKDDVRQAVGAFNPDAVIGCVGGTECIALASSKRYITIVGDKTGRTMMGGPATYYDYMHPYYAAAQWVRWARG</sequence>
<dbReference type="KEGG" id="ffu:CLAFUR5_07744"/>
<dbReference type="Gene3D" id="3.90.180.10">
    <property type="entry name" value="Medium-chain alcohol dehydrogenases, catalytic domain"/>
    <property type="match status" value="1"/>
</dbReference>
<dbReference type="RefSeq" id="XP_047762860.1">
    <property type="nucleotide sequence ID" value="XM_047906892.1"/>
</dbReference>
<dbReference type="Proteomes" id="UP000756132">
    <property type="component" value="Chromosome 6"/>
</dbReference>
<organism evidence="1 2">
    <name type="scientific">Passalora fulva</name>
    <name type="common">Tomato leaf mold</name>
    <name type="synonym">Cladosporium fulvum</name>
    <dbReference type="NCBI Taxonomy" id="5499"/>
    <lineage>
        <taxon>Eukaryota</taxon>
        <taxon>Fungi</taxon>
        <taxon>Dikarya</taxon>
        <taxon>Ascomycota</taxon>
        <taxon>Pezizomycotina</taxon>
        <taxon>Dothideomycetes</taxon>
        <taxon>Dothideomycetidae</taxon>
        <taxon>Mycosphaerellales</taxon>
        <taxon>Mycosphaerellaceae</taxon>
        <taxon>Fulvia</taxon>
    </lineage>
</organism>
<protein>
    <recommendedName>
        <fullName evidence="3">Enoyl reductase (ER) domain-containing protein</fullName>
    </recommendedName>
</protein>
<accession>A0A9Q8P9Q0</accession>
<dbReference type="OMA" id="GPLTYFT"/>
<evidence type="ECO:0008006" key="3">
    <source>
        <dbReference type="Google" id="ProtNLM"/>
    </source>
</evidence>
<evidence type="ECO:0000313" key="1">
    <source>
        <dbReference type="EMBL" id="UJO18494.1"/>
    </source>
</evidence>
<dbReference type="PANTHER" id="PTHR11695">
    <property type="entry name" value="ALCOHOL DEHYDROGENASE RELATED"/>
    <property type="match status" value="1"/>
</dbReference>
<dbReference type="EMBL" id="CP090168">
    <property type="protein sequence ID" value="UJO18494.1"/>
    <property type="molecule type" value="Genomic_DNA"/>
</dbReference>
<dbReference type="PANTHER" id="PTHR11695:SF647">
    <property type="entry name" value="ENOYL REDUCTASE (ER) DOMAIN-CONTAINING PROTEIN"/>
    <property type="match status" value="1"/>
</dbReference>
<dbReference type="InterPro" id="IPR050700">
    <property type="entry name" value="YIM1/Zinc_Alcohol_DH_Fams"/>
</dbReference>
<dbReference type="SUPFAM" id="SSF50129">
    <property type="entry name" value="GroES-like"/>
    <property type="match status" value="1"/>
</dbReference>
<gene>
    <name evidence="1" type="ORF">CLAFUR5_07744</name>
</gene>
<dbReference type="AlphaFoldDB" id="A0A9Q8P9Q0"/>
<dbReference type="SUPFAM" id="SSF51735">
    <property type="entry name" value="NAD(P)-binding Rossmann-fold domains"/>
    <property type="match status" value="1"/>
</dbReference>
<dbReference type="Gene3D" id="3.40.50.720">
    <property type="entry name" value="NAD(P)-binding Rossmann-like Domain"/>
    <property type="match status" value="1"/>
</dbReference>
<dbReference type="InterPro" id="IPR011032">
    <property type="entry name" value="GroES-like_sf"/>
</dbReference>